<comment type="caution">
    <text evidence="1">The sequence shown here is derived from an EMBL/GenBank/DDBJ whole genome shotgun (WGS) entry which is preliminary data.</text>
</comment>
<gene>
    <name evidence="1" type="ORF">Agabi119p4_6003</name>
</gene>
<evidence type="ECO:0000313" key="1">
    <source>
        <dbReference type="EMBL" id="KAF7771692.1"/>
    </source>
</evidence>
<name>A0A8H7KG84_AGABI</name>
<reference evidence="1 2" key="1">
    <citation type="journal article" name="Sci. Rep.">
        <title>Telomere-to-telomere assembled and centromere annotated genomes of the two main subspecies of the button mushroom Agaricus bisporus reveal especially polymorphic chromosome ends.</title>
        <authorList>
            <person name="Sonnenberg A.S.M."/>
            <person name="Sedaghat-Telgerd N."/>
            <person name="Lavrijssen B."/>
            <person name="Ohm R.A."/>
            <person name="Hendrickx P.M."/>
            <person name="Scholtmeijer K."/>
            <person name="Baars J.J.P."/>
            <person name="van Peer A."/>
        </authorList>
    </citation>
    <scope>NUCLEOTIDE SEQUENCE [LARGE SCALE GENOMIC DNA]</scope>
    <source>
        <strain evidence="1 2">H119_p4</strain>
    </source>
</reference>
<sequence>MSSPPGAFYVFLQCDGRLNLGVFPSRAHADKFWRIVLRIRNGGPCRRYHSQHYVVPVLPDKVRNDPNWNEKMCLVRPKRRFILY</sequence>
<evidence type="ECO:0000313" key="2">
    <source>
        <dbReference type="Proteomes" id="UP000629468"/>
    </source>
</evidence>
<dbReference type="EMBL" id="JABXXO010000008">
    <property type="protein sequence ID" value="KAF7771692.1"/>
    <property type="molecule type" value="Genomic_DNA"/>
</dbReference>
<proteinExistence type="predicted"/>
<dbReference type="Proteomes" id="UP000629468">
    <property type="component" value="Unassembled WGS sequence"/>
</dbReference>
<organism evidence="1 2">
    <name type="scientific">Agaricus bisporus var. burnettii</name>
    <dbReference type="NCBI Taxonomy" id="192524"/>
    <lineage>
        <taxon>Eukaryota</taxon>
        <taxon>Fungi</taxon>
        <taxon>Dikarya</taxon>
        <taxon>Basidiomycota</taxon>
        <taxon>Agaricomycotina</taxon>
        <taxon>Agaricomycetes</taxon>
        <taxon>Agaricomycetidae</taxon>
        <taxon>Agaricales</taxon>
        <taxon>Agaricineae</taxon>
        <taxon>Agaricaceae</taxon>
        <taxon>Agaricus</taxon>
    </lineage>
</organism>
<accession>A0A8H7KG84</accession>
<dbReference type="AlphaFoldDB" id="A0A8H7KG84"/>
<protein>
    <submittedName>
        <fullName evidence="1">Uncharacterized protein</fullName>
    </submittedName>
</protein>